<dbReference type="InterPro" id="IPR036318">
    <property type="entry name" value="FAD-bd_PCMH-like_sf"/>
</dbReference>
<dbReference type="PROSITE" id="PS51387">
    <property type="entry name" value="FAD_PCMH"/>
    <property type="match status" value="1"/>
</dbReference>
<dbReference type="PANTHER" id="PTHR11748">
    <property type="entry name" value="D-LACTATE DEHYDROGENASE"/>
    <property type="match status" value="1"/>
</dbReference>
<dbReference type="Proteomes" id="UP000562492">
    <property type="component" value="Unassembled WGS sequence"/>
</dbReference>
<keyword evidence="4" id="KW-0560">Oxidoreductase</keyword>
<reference evidence="6 7" key="1">
    <citation type="submission" date="2020-08" db="EMBL/GenBank/DDBJ databases">
        <title>Functional genomics of gut bacteria from endangered species of beetles.</title>
        <authorList>
            <person name="Carlos-Shanley C."/>
        </authorList>
    </citation>
    <scope>NUCLEOTIDE SEQUENCE [LARGE SCALE GENOMIC DNA]</scope>
    <source>
        <strain evidence="6 7">S00124</strain>
    </source>
</reference>
<evidence type="ECO:0000259" key="5">
    <source>
        <dbReference type="PROSITE" id="PS51387"/>
    </source>
</evidence>
<dbReference type="InterPro" id="IPR016166">
    <property type="entry name" value="FAD-bd_PCMH"/>
</dbReference>
<dbReference type="Gene3D" id="1.10.45.10">
    <property type="entry name" value="Vanillyl-alcohol Oxidase, Chain A, domain 4"/>
    <property type="match status" value="1"/>
</dbReference>
<evidence type="ECO:0000313" key="6">
    <source>
        <dbReference type="EMBL" id="MBB6576469.1"/>
    </source>
</evidence>
<evidence type="ECO:0000313" key="7">
    <source>
        <dbReference type="Proteomes" id="UP000562492"/>
    </source>
</evidence>
<dbReference type="NCBIfam" id="NF008439">
    <property type="entry name" value="PRK11282.1"/>
    <property type="match status" value="1"/>
</dbReference>
<proteinExistence type="predicted"/>
<dbReference type="Pfam" id="PF01565">
    <property type="entry name" value="FAD_binding_4"/>
    <property type="match status" value="1"/>
</dbReference>
<comment type="cofactor">
    <cofactor evidence="1">
        <name>FAD</name>
        <dbReference type="ChEBI" id="CHEBI:57692"/>
    </cofactor>
</comment>
<dbReference type="InterPro" id="IPR016164">
    <property type="entry name" value="FAD-linked_Oxase-like_C"/>
</dbReference>
<dbReference type="Gene3D" id="3.30.465.10">
    <property type="match status" value="1"/>
</dbReference>
<dbReference type="InterPro" id="IPR016169">
    <property type="entry name" value="FAD-bd_PCMH_sub2"/>
</dbReference>
<keyword evidence="3" id="KW-0274">FAD</keyword>
<evidence type="ECO:0000256" key="4">
    <source>
        <dbReference type="ARBA" id="ARBA00023002"/>
    </source>
</evidence>
<comment type="caution">
    <text evidence="6">The sequence shown here is derived from an EMBL/GenBank/DDBJ whole genome shotgun (WGS) entry which is preliminary data.</text>
</comment>
<evidence type="ECO:0000256" key="1">
    <source>
        <dbReference type="ARBA" id="ARBA00001974"/>
    </source>
</evidence>
<dbReference type="Pfam" id="PF02913">
    <property type="entry name" value="FAD-oxidase_C"/>
    <property type="match status" value="1"/>
</dbReference>
<gene>
    <name evidence="6" type="ORF">HNP33_000517</name>
</gene>
<evidence type="ECO:0000256" key="3">
    <source>
        <dbReference type="ARBA" id="ARBA00022827"/>
    </source>
</evidence>
<name>A0ABR6RBD7_9BURK</name>
<organism evidence="6 7">
    <name type="scientific">Comamonas odontotermitis</name>
    <dbReference type="NCBI Taxonomy" id="379895"/>
    <lineage>
        <taxon>Bacteria</taxon>
        <taxon>Pseudomonadati</taxon>
        <taxon>Pseudomonadota</taxon>
        <taxon>Betaproteobacteria</taxon>
        <taxon>Burkholderiales</taxon>
        <taxon>Comamonadaceae</taxon>
        <taxon>Comamonas</taxon>
    </lineage>
</organism>
<dbReference type="SUPFAM" id="SSF55103">
    <property type="entry name" value="FAD-linked oxidases, C-terminal domain"/>
    <property type="match status" value="1"/>
</dbReference>
<dbReference type="SUPFAM" id="SSF56176">
    <property type="entry name" value="FAD-binding/transporter-associated domain-like"/>
    <property type="match status" value="1"/>
</dbReference>
<keyword evidence="7" id="KW-1185">Reference proteome</keyword>
<dbReference type="InterPro" id="IPR006094">
    <property type="entry name" value="Oxid_FAD_bind_N"/>
</dbReference>
<feature type="domain" description="FAD-binding PCMH-type" evidence="5">
    <location>
        <begin position="1"/>
        <end position="181"/>
    </location>
</feature>
<sequence>MDQAVAASHHPTVLDWQERVRSAHAHKAPLRIRGGGSKDFYGVRLGGELLDTRSYSGIVSYEPSELVVTVRSGTPLAQLEQVLAERGQCLAFEPPHLGAGVTQATVGGMVAAGLSGPARVSAGAVRDYILGLSMINGVGEHLTFGGQVMKNVAGYDVSRLMAGAWGTLGLLTDISIKVLPMQRAQATLYYECSQQQAIDMLAGWRAQPLPINASLWQSDGSSDSGHLLVRLRGAMAAVEAALSHMGGTMLDHAQADGAWLACREQQLPWFTQMEADHALWRLSVPATTPALPCTEQTIQPLMEWGGALRWVQAPMQHAAALHAMAASVGGSAVCFRPGEAVRWASSDDFGYTPTSPALRQVQQRLKQAFDPNGIFNPGRLGDWAIS</sequence>
<evidence type="ECO:0000256" key="2">
    <source>
        <dbReference type="ARBA" id="ARBA00022630"/>
    </source>
</evidence>
<dbReference type="InterPro" id="IPR004113">
    <property type="entry name" value="FAD-bd_oxidored_4_C"/>
</dbReference>
<dbReference type="EMBL" id="JACHKZ010000002">
    <property type="protein sequence ID" value="MBB6576469.1"/>
    <property type="molecule type" value="Genomic_DNA"/>
</dbReference>
<dbReference type="InterPro" id="IPR016171">
    <property type="entry name" value="Vanillyl_alc_oxidase_C-sub2"/>
</dbReference>
<dbReference type="PANTHER" id="PTHR11748:SF103">
    <property type="entry name" value="GLYCOLATE OXIDASE SUBUNIT GLCE"/>
    <property type="match status" value="1"/>
</dbReference>
<keyword evidence="2" id="KW-0285">Flavoprotein</keyword>
<dbReference type="RefSeq" id="WP_184704957.1">
    <property type="nucleotide sequence ID" value="NZ_JACHKZ010000002.1"/>
</dbReference>
<accession>A0ABR6RBD7</accession>
<protein>
    <submittedName>
        <fullName evidence="6">Glycolate oxidase FAD binding subunit</fullName>
    </submittedName>
</protein>